<evidence type="ECO:0000256" key="1">
    <source>
        <dbReference type="ARBA" id="ARBA00004071"/>
    </source>
</evidence>
<evidence type="ECO:0000256" key="3">
    <source>
        <dbReference type="ARBA" id="ARBA00012662"/>
    </source>
</evidence>
<dbReference type="GO" id="GO:0006004">
    <property type="term" value="P:fucose metabolic process"/>
    <property type="evidence" value="ECO:0007669"/>
    <property type="project" value="InterPro"/>
</dbReference>
<evidence type="ECO:0000313" key="8">
    <source>
        <dbReference type="EMBL" id="RSU13389.1"/>
    </source>
</evidence>
<comment type="similarity">
    <text evidence="2">Belongs to the glycosyl hydrolase 29 family.</text>
</comment>
<dbReference type="GO" id="GO:0005764">
    <property type="term" value="C:lysosome"/>
    <property type="evidence" value="ECO:0007669"/>
    <property type="project" value="TreeGrafter"/>
</dbReference>
<organism evidence="8 9">
    <name type="scientific">Vagococcus acidifermentans</name>
    <dbReference type="NCBI Taxonomy" id="564710"/>
    <lineage>
        <taxon>Bacteria</taxon>
        <taxon>Bacillati</taxon>
        <taxon>Bacillota</taxon>
        <taxon>Bacilli</taxon>
        <taxon>Lactobacillales</taxon>
        <taxon>Enterococcaceae</taxon>
        <taxon>Vagococcus</taxon>
    </lineage>
</organism>
<feature type="domain" description="Glycoside hydrolase family 29 N-terminal" evidence="7">
    <location>
        <begin position="10"/>
        <end position="354"/>
    </location>
</feature>
<dbReference type="PANTHER" id="PTHR10030">
    <property type="entry name" value="ALPHA-L-FUCOSIDASE"/>
    <property type="match status" value="1"/>
</dbReference>
<protein>
    <recommendedName>
        <fullName evidence="3">alpha-L-fucosidase</fullName>
        <ecNumber evidence="3">3.2.1.51</ecNumber>
    </recommendedName>
</protein>
<evidence type="ECO:0000259" key="7">
    <source>
        <dbReference type="Pfam" id="PF01120"/>
    </source>
</evidence>
<dbReference type="OrthoDB" id="107551at2"/>
<accession>A0A430AZB8</accession>
<dbReference type="EC" id="3.2.1.51" evidence="3"/>
<name>A0A430AZB8_9ENTE</name>
<sequence>MKKERLDIEENIATAQEGYQELPENLQQKLAWFKDQKIGVIFHWGLYAAAGIVESWQLSEEDTWARKEPWRDNLSDLRHDYWELNKQFDPRRFDAAEWAAACRKAGFKYMIFTTKHHDGFTMYDTHVSDYKITAKECPFHTSSDADVFKSLSQAFRDEEIAVGAYYSKPDWHCPYYWEPGARPKGRYASYDPLEKPQLWEKYNQFVKDQLVELSSNYGAIDILWLDGGWVNHANHEFLDMDDIARSVRRHQPDMLIVDRTIGGQYENYVTPERKIPDVVPKKAWESNIPLAKNWGYVPNDVYKSFDEILTSLVKIVSLGGNVIFGVGPKPDGTLPEEALALMSELGTWLSHFGEAIYGTRPYRTTELNGTYFTQTADAVYAFVGQDAPHELNLTELRLTVDSATLMNSRTALAVAGNLVSVPASDALFQVVKFVKM</sequence>
<dbReference type="AlphaFoldDB" id="A0A430AZB8"/>
<keyword evidence="5" id="KW-0378">Hydrolase</keyword>
<dbReference type="RefSeq" id="WP_126812697.1">
    <property type="nucleotide sequence ID" value="NZ_NGKC01000003.1"/>
</dbReference>
<proteinExistence type="inferred from homology"/>
<dbReference type="InterPro" id="IPR000933">
    <property type="entry name" value="Glyco_hydro_29"/>
</dbReference>
<evidence type="ECO:0000256" key="4">
    <source>
        <dbReference type="ARBA" id="ARBA00022729"/>
    </source>
</evidence>
<comment type="caution">
    <text evidence="8">The sequence shown here is derived from an EMBL/GenBank/DDBJ whole genome shotgun (WGS) entry which is preliminary data.</text>
</comment>
<evidence type="ECO:0000256" key="2">
    <source>
        <dbReference type="ARBA" id="ARBA00007951"/>
    </source>
</evidence>
<keyword evidence="4" id="KW-0732">Signal</keyword>
<comment type="function">
    <text evidence="1">Alpha-L-fucosidase is responsible for hydrolyzing the alpha-1,6-linked fucose joined to the reducing-end N-acetylglucosamine of the carbohydrate moieties of glycoproteins.</text>
</comment>
<keyword evidence="9" id="KW-1185">Reference proteome</keyword>
<dbReference type="Proteomes" id="UP000286773">
    <property type="component" value="Unassembled WGS sequence"/>
</dbReference>
<evidence type="ECO:0000313" key="9">
    <source>
        <dbReference type="Proteomes" id="UP000286773"/>
    </source>
</evidence>
<dbReference type="PRINTS" id="PR00741">
    <property type="entry name" value="GLHYDRLASE29"/>
</dbReference>
<keyword evidence="6" id="KW-0326">Glycosidase</keyword>
<gene>
    <name evidence="8" type="ORF">CBF27_04205</name>
</gene>
<reference evidence="8 9" key="1">
    <citation type="submission" date="2017-05" db="EMBL/GenBank/DDBJ databases">
        <title>Vagococcus spp. assemblies.</title>
        <authorList>
            <person name="Gulvik C.A."/>
        </authorList>
    </citation>
    <scope>NUCLEOTIDE SEQUENCE [LARGE SCALE GENOMIC DNA]</scope>
    <source>
        <strain evidence="8 9">LMG 24798</strain>
    </source>
</reference>
<dbReference type="GO" id="GO:0016139">
    <property type="term" value="P:glycoside catabolic process"/>
    <property type="evidence" value="ECO:0007669"/>
    <property type="project" value="TreeGrafter"/>
</dbReference>
<dbReference type="InterPro" id="IPR017853">
    <property type="entry name" value="GH"/>
</dbReference>
<dbReference type="SUPFAM" id="SSF51445">
    <property type="entry name" value="(Trans)glycosidases"/>
    <property type="match status" value="1"/>
</dbReference>
<dbReference type="EMBL" id="NGKC01000003">
    <property type="protein sequence ID" value="RSU13389.1"/>
    <property type="molecule type" value="Genomic_DNA"/>
</dbReference>
<evidence type="ECO:0000256" key="5">
    <source>
        <dbReference type="ARBA" id="ARBA00022801"/>
    </source>
</evidence>
<dbReference type="SMART" id="SM00812">
    <property type="entry name" value="Alpha_L_fucos"/>
    <property type="match status" value="1"/>
</dbReference>
<dbReference type="Pfam" id="PF01120">
    <property type="entry name" value="Alpha_L_fucos"/>
    <property type="match status" value="1"/>
</dbReference>
<dbReference type="PIRSF" id="PIRSF001092">
    <property type="entry name" value="Alpha-L-fucosidase"/>
    <property type="match status" value="1"/>
</dbReference>
<evidence type="ECO:0000256" key="6">
    <source>
        <dbReference type="ARBA" id="ARBA00023295"/>
    </source>
</evidence>
<dbReference type="Gene3D" id="3.20.20.80">
    <property type="entry name" value="Glycosidases"/>
    <property type="match status" value="1"/>
</dbReference>
<dbReference type="InterPro" id="IPR016286">
    <property type="entry name" value="FUC_metazoa-typ"/>
</dbReference>
<dbReference type="GO" id="GO:0004560">
    <property type="term" value="F:alpha-L-fucosidase activity"/>
    <property type="evidence" value="ECO:0007669"/>
    <property type="project" value="InterPro"/>
</dbReference>
<dbReference type="InterPro" id="IPR057739">
    <property type="entry name" value="Glyco_hydro_29_N"/>
</dbReference>
<dbReference type="PANTHER" id="PTHR10030:SF37">
    <property type="entry name" value="ALPHA-L-FUCOSIDASE-RELATED"/>
    <property type="match status" value="1"/>
</dbReference>